<evidence type="ECO:0000259" key="1">
    <source>
        <dbReference type="Pfam" id="PF13566"/>
    </source>
</evidence>
<dbReference type="InterPro" id="IPR023875">
    <property type="entry name" value="DNA_repair_put"/>
</dbReference>
<accession>A0A1T5B9P5</accession>
<dbReference type="InterPro" id="IPR025404">
    <property type="entry name" value="DUF4130"/>
</dbReference>
<dbReference type="STRING" id="572036.SAMN05661099_1453"/>
<evidence type="ECO:0000313" key="3">
    <source>
        <dbReference type="Proteomes" id="UP000189981"/>
    </source>
</evidence>
<dbReference type="AlphaFoldDB" id="A0A1T5B9P5"/>
<dbReference type="OrthoDB" id="5290748at2"/>
<proteinExistence type="predicted"/>
<organism evidence="2 3">
    <name type="scientific">Daejeonella lutea</name>
    <dbReference type="NCBI Taxonomy" id="572036"/>
    <lineage>
        <taxon>Bacteria</taxon>
        <taxon>Pseudomonadati</taxon>
        <taxon>Bacteroidota</taxon>
        <taxon>Sphingobacteriia</taxon>
        <taxon>Sphingobacteriales</taxon>
        <taxon>Sphingobacteriaceae</taxon>
        <taxon>Daejeonella</taxon>
    </lineage>
</organism>
<dbReference type="Pfam" id="PF13566">
    <property type="entry name" value="DUF4130"/>
    <property type="match status" value="1"/>
</dbReference>
<keyword evidence="3" id="KW-1185">Reference proteome</keyword>
<reference evidence="3" key="1">
    <citation type="submission" date="2017-02" db="EMBL/GenBank/DDBJ databases">
        <authorList>
            <person name="Varghese N."/>
            <person name="Submissions S."/>
        </authorList>
    </citation>
    <scope>NUCLEOTIDE SEQUENCE [LARGE SCALE GENOMIC DNA]</scope>
    <source>
        <strain evidence="3">DSM 22385</strain>
    </source>
</reference>
<name>A0A1T5B9P5_9SPHI</name>
<evidence type="ECO:0000313" key="2">
    <source>
        <dbReference type="EMBL" id="SKB43972.1"/>
    </source>
</evidence>
<gene>
    <name evidence="2" type="ORF">SAMN05661099_1453</name>
</gene>
<protein>
    <submittedName>
        <fullName evidence="2">Probable DNA metabolism protein</fullName>
    </submittedName>
</protein>
<dbReference type="NCBIfam" id="TIGR03915">
    <property type="entry name" value="SAM_7_link_chp"/>
    <property type="match status" value="1"/>
</dbReference>
<dbReference type="Proteomes" id="UP000189981">
    <property type="component" value="Unassembled WGS sequence"/>
</dbReference>
<dbReference type="EMBL" id="FUYR01000001">
    <property type="protein sequence ID" value="SKB43972.1"/>
    <property type="molecule type" value="Genomic_DNA"/>
</dbReference>
<sequence>MNTLVYDGTWIGLLCCVYEVYAKKLDQIAVVSESRFMPDAFSEVNKVVSDELRARRVWDGLATRISKKAMHRLYTCYLSELPDIGSSICTFIRLAFDMPESPEQAYAIPSVLRISKVDRMVHREKHRMEAFIRFQLTRDDLYFATIEPDFNVLPLIAKHFKNRYADQRWLIFDLKRNYGIYYDLEVVSEVIIDRTGAEKKGKNIFSDDEPLYQKLWQEYFAHVNITERKNTKLHLMHVPRRYWKHLTEKLVD</sequence>
<feature type="domain" description="DUF4130" evidence="1">
    <location>
        <begin position="84"/>
        <end position="248"/>
    </location>
</feature>